<accession>A0A1H8WDC5</accession>
<dbReference type="PROSITE" id="PS00194">
    <property type="entry name" value="THIOREDOXIN_1"/>
    <property type="match status" value="1"/>
</dbReference>
<dbReference type="InterPro" id="IPR005746">
    <property type="entry name" value="Thioredoxin"/>
</dbReference>
<evidence type="ECO:0000256" key="2">
    <source>
        <dbReference type="ARBA" id="ARBA00022448"/>
    </source>
</evidence>
<evidence type="ECO:0000256" key="8">
    <source>
        <dbReference type="PIRSR" id="PIRSR000077-4"/>
    </source>
</evidence>
<dbReference type="InterPro" id="IPR036249">
    <property type="entry name" value="Thioredoxin-like_sf"/>
</dbReference>
<dbReference type="RefSeq" id="WP_091948702.1">
    <property type="nucleotide sequence ID" value="NZ_FOEE01000019.1"/>
</dbReference>
<dbReference type="PRINTS" id="PR00421">
    <property type="entry name" value="THIOREDOXIN"/>
</dbReference>
<dbReference type="PANTHER" id="PTHR45663:SF11">
    <property type="entry name" value="GEO12009P1"/>
    <property type="match status" value="1"/>
</dbReference>
<dbReference type="InterPro" id="IPR013766">
    <property type="entry name" value="Thioredoxin_domain"/>
</dbReference>
<gene>
    <name evidence="10" type="ORF">SAMN05660991_04310</name>
</gene>
<feature type="site" description="Deprotonates C-terminal active site Cys" evidence="7">
    <location>
        <position position="25"/>
    </location>
</feature>
<organism evidence="10 11">
    <name type="scientific">Trujillonella endophytica</name>
    <dbReference type="NCBI Taxonomy" id="673521"/>
    <lineage>
        <taxon>Bacteria</taxon>
        <taxon>Bacillati</taxon>
        <taxon>Actinomycetota</taxon>
        <taxon>Actinomycetes</taxon>
        <taxon>Geodermatophilales</taxon>
        <taxon>Geodermatophilaceae</taxon>
        <taxon>Trujillonella</taxon>
    </lineage>
</organism>
<dbReference type="STRING" id="673521.SAMN05660991_04310"/>
<dbReference type="InterPro" id="IPR017937">
    <property type="entry name" value="Thioredoxin_CS"/>
</dbReference>
<dbReference type="Pfam" id="PF00085">
    <property type="entry name" value="Thioredoxin"/>
    <property type="match status" value="1"/>
</dbReference>
<keyword evidence="5 8" id="KW-0676">Redox-active center</keyword>
<evidence type="ECO:0000256" key="6">
    <source>
        <dbReference type="PIRNR" id="PIRNR000077"/>
    </source>
</evidence>
<reference evidence="11" key="1">
    <citation type="submission" date="2016-10" db="EMBL/GenBank/DDBJ databases">
        <authorList>
            <person name="Varghese N."/>
            <person name="Submissions S."/>
        </authorList>
    </citation>
    <scope>NUCLEOTIDE SEQUENCE [LARGE SCALE GENOMIC DNA]</scope>
    <source>
        <strain evidence="11">DSM 45413</strain>
    </source>
</reference>
<evidence type="ECO:0000313" key="10">
    <source>
        <dbReference type="EMBL" id="SEP25655.1"/>
    </source>
</evidence>
<keyword evidence="4 8" id="KW-1015">Disulfide bond</keyword>
<feature type="site" description="Contributes to redox potential value" evidence="7">
    <location>
        <position position="33"/>
    </location>
</feature>
<sequence length="110" mass="11648">MPASVTTDATFAADVLQSPLPVLVDFSADWCAPCRMLAPTIDRLADDQAGRLRVVVLDVDANPETPRRYGVMGMPTMGLFVGGELVETLVGGRPGWAIMEALAPHLPVSA</sequence>
<keyword evidence="3" id="KW-0249">Electron transport</keyword>
<dbReference type="SUPFAM" id="SSF52833">
    <property type="entry name" value="Thioredoxin-like"/>
    <property type="match status" value="1"/>
</dbReference>
<feature type="active site" description="Nucleophile" evidence="7">
    <location>
        <position position="34"/>
    </location>
</feature>
<evidence type="ECO:0000259" key="9">
    <source>
        <dbReference type="PROSITE" id="PS51352"/>
    </source>
</evidence>
<feature type="disulfide bond" description="Redox-active" evidence="8">
    <location>
        <begin position="31"/>
        <end position="34"/>
    </location>
</feature>
<dbReference type="PIRSF" id="PIRSF000077">
    <property type="entry name" value="Thioredoxin"/>
    <property type="match status" value="1"/>
</dbReference>
<dbReference type="Gene3D" id="3.40.30.10">
    <property type="entry name" value="Glutaredoxin"/>
    <property type="match status" value="1"/>
</dbReference>
<feature type="active site" description="Nucleophile" evidence="7">
    <location>
        <position position="31"/>
    </location>
</feature>
<feature type="domain" description="Thioredoxin" evidence="9">
    <location>
        <begin position="1"/>
        <end position="107"/>
    </location>
</feature>
<feature type="site" description="Contributes to redox potential value" evidence="7">
    <location>
        <position position="32"/>
    </location>
</feature>
<name>A0A1H8WDC5_9ACTN</name>
<evidence type="ECO:0000256" key="5">
    <source>
        <dbReference type="ARBA" id="ARBA00023284"/>
    </source>
</evidence>
<dbReference type="AlphaFoldDB" id="A0A1H8WDC5"/>
<proteinExistence type="inferred from homology"/>
<evidence type="ECO:0000256" key="3">
    <source>
        <dbReference type="ARBA" id="ARBA00022982"/>
    </source>
</evidence>
<dbReference type="OrthoDB" id="9790390at2"/>
<keyword evidence="2" id="KW-0813">Transport</keyword>
<dbReference type="PROSITE" id="PS51352">
    <property type="entry name" value="THIOREDOXIN_2"/>
    <property type="match status" value="1"/>
</dbReference>
<dbReference type="GO" id="GO:0005829">
    <property type="term" value="C:cytosol"/>
    <property type="evidence" value="ECO:0007669"/>
    <property type="project" value="TreeGrafter"/>
</dbReference>
<keyword evidence="11" id="KW-1185">Reference proteome</keyword>
<protein>
    <recommendedName>
        <fullName evidence="6">Thioredoxin</fullName>
    </recommendedName>
</protein>
<dbReference type="GO" id="GO:0045454">
    <property type="term" value="P:cell redox homeostasis"/>
    <property type="evidence" value="ECO:0007669"/>
    <property type="project" value="TreeGrafter"/>
</dbReference>
<dbReference type="PANTHER" id="PTHR45663">
    <property type="entry name" value="GEO12009P1"/>
    <property type="match status" value="1"/>
</dbReference>
<dbReference type="FunFam" id="3.40.30.10:FF:000001">
    <property type="entry name" value="Thioredoxin"/>
    <property type="match status" value="1"/>
</dbReference>
<evidence type="ECO:0000256" key="1">
    <source>
        <dbReference type="ARBA" id="ARBA00008987"/>
    </source>
</evidence>
<dbReference type="CDD" id="cd02947">
    <property type="entry name" value="TRX_family"/>
    <property type="match status" value="1"/>
</dbReference>
<dbReference type="EMBL" id="FOEE01000019">
    <property type="protein sequence ID" value="SEP25655.1"/>
    <property type="molecule type" value="Genomic_DNA"/>
</dbReference>
<evidence type="ECO:0000256" key="7">
    <source>
        <dbReference type="PIRSR" id="PIRSR000077-1"/>
    </source>
</evidence>
<dbReference type="GO" id="GO:0015035">
    <property type="term" value="F:protein-disulfide reductase activity"/>
    <property type="evidence" value="ECO:0007669"/>
    <property type="project" value="InterPro"/>
</dbReference>
<evidence type="ECO:0000256" key="4">
    <source>
        <dbReference type="ARBA" id="ARBA00023157"/>
    </source>
</evidence>
<dbReference type="Proteomes" id="UP000198960">
    <property type="component" value="Unassembled WGS sequence"/>
</dbReference>
<evidence type="ECO:0000313" key="11">
    <source>
        <dbReference type="Proteomes" id="UP000198960"/>
    </source>
</evidence>
<comment type="similarity">
    <text evidence="1 6">Belongs to the thioredoxin family.</text>
</comment>